<reference evidence="6 8" key="1">
    <citation type="submission" date="2019-09" db="EMBL/GenBank/DDBJ databases">
        <title>Butyricimonas paravirosa DSM 105722 (=214-4 = JCM 18677 = CCUG 65563).</title>
        <authorList>
            <person name="Le Roy T."/>
            <person name="Cani P.D."/>
        </authorList>
    </citation>
    <scope>NUCLEOTIDE SEQUENCE [LARGE SCALE GENOMIC DNA]</scope>
    <source>
        <strain evidence="6 8">DSM 105722</strain>
    </source>
</reference>
<evidence type="ECO:0000313" key="5">
    <source>
        <dbReference type="EMBL" id="NJC19672.1"/>
    </source>
</evidence>
<feature type="domain" description="Thioredoxin" evidence="4">
    <location>
        <begin position="9"/>
        <end position="135"/>
    </location>
</feature>
<feature type="chain" id="PRO_5031290688" evidence="3">
    <location>
        <begin position="20"/>
        <end position="411"/>
    </location>
</feature>
<keyword evidence="2" id="KW-0676">Redox-active center</keyword>
<accession>A0A7X5YEJ5</accession>
<dbReference type="EMBL" id="JAATLI010000012">
    <property type="protein sequence ID" value="NJC19672.1"/>
    <property type="molecule type" value="Genomic_DNA"/>
</dbReference>
<dbReference type="PROSITE" id="PS51352">
    <property type="entry name" value="THIOREDOXIN_2"/>
    <property type="match status" value="1"/>
</dbReference>
<organism evidence="5 7">
    <name type="scientific">Butyricimonas paravirosa</name>
    <dbReference type="NCBI Taxonomy" id="1472417"/>
    <lineage>
        <taxon>Bacteria</taxon>
        <taxon>Pseudomonadati</taxon>
        <taxon>Bacteroidota</taxon>
        <taxon>Bacteroidia</taxon>
        <taxon>Bacteroidales</taxon>
        <taxon>Odoribacteraceae</taxon>
        <taxon>Butyricimonas</taxon>
    </lineage>
</organism>
<dbReference type="RefSeq" id="WP_118301959.1">
    <property type="nucleotide sequence ID" value="NZ_BMPA01000011.1"/>
</dbReference>
<evidence type="ECO:0000256" key="3">
    <source>
        <dbReference type="SAM" id="SignalP"/>
    </source>
</evidence>
<sequence>MKKIISFAICILFTFPLLAQHGVNFRDLSYEQALEQAKQENKLLFIDCYTEWCGPCKKMMNEVFPQKAAGDFFNPRFVSVKFDMEKGEGKELSKKFDVHAYPTFLIVRTDGTVQHKLTGSSDLEGFIERVQKGLEEENTLPYQHQLYAKGEMSKQQLLAYKECLSEANDKEKAAQIYNELLEQLSDSDKMQKEFWGIYEDRSCQIGTPLFNYLLSNLTSIRENVGVEKVDNYLFPKYQKALNDYIRGFQQENSLPVSELKRQVSTLNINQQEILTEMANLATLVDQQKIDKIAKIIETNVTKNDVKEIILYVMGYRAITWQMKEPDTTHLAKLGTRLVKKIIPVIENKASSLTVEELYDYSFVFLTLEKHISKSNYARLAAIGEKVIPQLPESQYKMFVETTFKTYKERSR</sequence>
<proteinExistence type="predicted"/>
<dbReference type="AlphaFoldDB" id="A0A7X5YEJ5"/>
<dbReference type="Proteomes" id="UP000576368">
    <property type="component" value="Unassembled WGS sequence"/>
</dbReference>
<evidence type="ECO:0000313" key="6">
    <source>
        <dbReference type="EMBL" id="WOF11585.1"/>
    </source>
</evidence>
<dbReference type="InterPro" id="IPR036249">
    <property type="entry name" value="Thioredoxin-like_sf"/>
</dbReference>
<dbReference type="PANTHER" id="PTHR15337">
    <property type="entry name" value="ANTERIOR GRADIENT PROTEIN-RELATED"/>
    <property type="match status" value="1"/>
</dbReference>
<dbReference type="InterPro" id="IPR013766">
    <property type="entry name" value="Thioredoxin_domain"/>
</dbReference>
<dbReference type="CDD" id="cd02947">
    <property type="entry name" value="TRX_family"/>
    <property type="match status" value="1"/>
</dbReference>
<protein>
    <submittedName>
        <fullName evidence="6">DUF255 domain-containing protein</fullName>
    </submittedName>
    <submittedName>
        <fullName evidence="5">Thioredoxin-related protein</fullName>
    </submittedName>
</protein>
<dbReference type="GeneID" id="86890541"/>
<dbReference type="EMBL" id="CP043839">
    <property type="protein sequence ID" value="WOF11585.1"/>
    <property type="molecule type" value="Genomic_DNA"/>
</dbReference>
<dbReference type="SUPFAM" id="SSF52833">
    <property type="entry name" value="Thioredoxin-like"/>
    <property type="match status" value="1"/>
</dbReference>
<name>A0A7X5YEJ5_9BACT</name>
<keyword evidence="1 3" id="KW-0732">Signal</keyword>
<reference evidence="5 7" key="2">
    <citation type="submission" date="2020-03" db="EMBL/GenBank/DDBJ databases">
        <title>Genomic Encyclopedia of Type Strains, Phase IV (KMG-IV): sequencing the most valuable type-strain genomes for metagenomic binning, comparative biology and taxonomic classification.</title>
        <authorList>
            <person name="Goeker M."/>
        </authorList>
    </citation>
    <scope>NUCLEOTIDE SEQUENCE [LARGE SCALE GENOMIC DNA]</scope>
    <source>
        <strain evidence="5 7">DSM 105722</strain>
    </source>
</reference>
<dbReference type="Gene3D" id="3.40.30.10">
    <property type="entry name" value="Glutaredoxin"/>
    <property type="match status" value="1"/>
</dbReference>
<evidence type="ECO:0000256" key="2">
    <source>
        <dbReference type="ARBA" id="ARBA00023284"/>
    </source>
</evidence>
<dbReference type="PROSITE" id="PS00194">
    <property type="entry name" value="THIOREDOXIN_1"/>
    <property type="match status" value="1"/>
</dbReference>
<dbReference type="Pfam" id="PF00085">
    <property type="entry name" value="Thioredoxin"/>
    <property type="match status" value="1"/>
</dbReference>
<evidence type="ECO:0000259" key="4">
    <source>
        <dbReference type="PROSITE" id="PS51352"/>
    </source>
</evidence>
<feature type="signal peptide" evidence="3">
    <location>
        <begin position="1"/>
        <end position="19"/>
    </location>
</feature>
<gene>
    <name evidence="6" type="ORF">F1644_04550</name>
    <name evidence="5" type="ORF">GGR15_003308</name>
</gene>
<evidence type="ECO:0000313" key="8">
    <source>
        <dbReference type="Proteomes" id="UP001302374"/>
    </source>
</evidence>
<dbReference type="PANTHER" id="PTHR15337:SF11">
    <property type="entry name" value="THIOREDOXIN DOMAIN-CONTAINING PROTEIN"/>
    <property type="match status" value="1"/>
</dbReference>
<dbReference type="Proteomes" id="UP001302374">
    <property type="component" value="Chromosome"/>
</dbReference>
<keyword evidence="8" id="KW-1185">Reference proteome</keyword>
<evidence type="ECO:0000313" key="7">
    <source>
        <dbReference type="Proteomes" id="UP000576368"/>
    </source>
</evidence>
<dbReference type="InterPro" id="IPR017937">
    <property type="entry name" value="Thioredoxin_CS"/>
</dbReference>
<dbReference type="InterPro" id="IPR051099">
    <property type="entry name" value="AGR/TXD"/>
</dbReference>
<evidence type="ECO:0000256" key="1">
    <source>
        <dbReference type="ARBA" id="ARBA00022729"/>
    </source>
</evidence>